<evidence type="ECO:0000256" key="2">
    <source>
        <dbReference type="SAM" id="Phobius"/>
    </source>
</evidence>
<gene>
    <name evidence="3" type="ORF">CEUSTIGMA_g10641.t1</name>
</gene>
<proteinExistence type="inferred from homology"/>
<feature type="transmembrane region" description="Helical" evidence="2">
    <location>
        <begin position="267"/>
        <end position="288"/>
    </location>
</feature>
<feature type="transmembrane region" description="Helical" evidence="2">
    <location>
        <begin position="295"/>
        <end position="314"/>
    </location>
</feature>
<dbReference type="OrthoDB" id="1903502at2759"/>
<evidence type="ECO:0000256" key="1">
    <source>
        <dbReference type="RuleBase" id="RU004349"/>
    </source>
</evidence>
<dbReference type="Gene3D" id="1.10.3370.10">
    <property type="entry name" value="SecY subunit domain"/>
    <property type="match status" value="1"/>
</dbReference>
<keyword evidence="2" id="KW-0472">Membrane</keyword>
<sequence length="585" mass="63875">MLTSRVGGGGALVHVQDQKHNLHPGHKKTGHVRSCVKKRILLASCPRERLGATLPSSHSSYICKGWIDLLPRQKLLKEQRWRQQAASFSSSPNSGHNNRRGLVHNLLSFISDAALSTLRQQMYPLVDFVTKYHEILQRLAVTIAMLTILRLGMFIPLPGVDTTQLQPSTTSSEGDRLIRALYGQAQALPASLFNLGISPYINASIVITVLLVLPTELFTFQWLSRLKEARKEGKSGEAFINTWINMLSLLFALYLACVRAVELEPVALFSQGFIGCTVLTLVAGSCIVHFCANMITAHGIGNGSTLVICTGIVTEYAETLHMILTGLETGVMDAIRLAVVTVVYLSLVLFAVYLNSSELRLPIVQYSTAAPAPSKAISSGDDGDMFARVRAAAQRKAAKRSQRADYFPLQMNTQGMMPIIFAGALYFGFLPRIVELLGWQALGAHLAAVQSSMWGLLYYGLLVFCMEFVPVGGINPKEVAEYLGLMNVGIKGVVPGEATEKHILQQLLKCKFWGGLALGSLAVVAYLFDTLCQAYIGTTLATTSLLIIVGAVMQTSRQVESLLEGPRLQEKLQGEQSLIQSLRVL</sequence>
<dbReference type="STRING" id="1157962.A0A250XJF3"/>
<name>A0A250XJF3_9CHLO</name>
<dbReference type="GO" id="GO:0015031">
    <property type="term" value="P:protein transport"/>
    <property type="evidence" value="ECO:0007669"/>
    <property type="project" value="InterPro"/>
</dbReference>
<organism evidence="3 4">
    <name type="scientific">Chlamydomonas eustigma</name>
    <dbReference type="NCBI Taxonomy" id="1157962"/>
    <lineage>
        <taxon>Eukaryota</taxon>
        <taxon>Viridiplantae</taxon>
        <taxon>Chlorophyta</taxon>
        <taxon>core chlorophytes</taxon>
        <taxon>Chlorophyceae</taxon>
        <taxon>CS clade</taxon>
        <taxon>Chlamydomonadales</taxon>
        <taxon>Chlamydomonadaceae</taxon>
        <taxon>Chlamydomonas</taxon>
    </lineage>
</organism>
<feature type="transmembrane region" description="Helical" evidence="2">
    <location>
        <begin position="454"/>
        <end position="474"/>
    </location>
</feature>
<feature type="transmembrane region" description="Helical" evidence="2">
    <location>
        <begin position="200"/>
        <end position="223"/>
    </location>
</feature>
<feature type="transmembrane region" description="Helical" evidence="2">
    <location>
        <begin position="416"/>
        <end position="434"/>
    </location>
</feature>
<reference evidence="3 4" key="1">
    <citation type="submission" date="2017-08" db="EMBL/GenBank/DDBJ databases">
        <title>Acidophilic green algal genome provides insights into adaptation to an acidic environment.</title>
        <authorList>
            <person name="Hirooka S."/>
            <person name="Hirose Y."/>
            <person name="Kanesaki Y."/>
            <person name="Higuchi S."/>
            <person name="Fujiwara T."/>
            <person name="Onuma R."/>
            <person name="Era A."/>
            <person name="Ohbayashi R."/>
            <person name="Uzuka A."/>
            <person name="Nozaki H."/>
            <person name="Yoshikawa H."/>
            <person name="Miyagishima S.Y."/>
        </authorList>
    </citation>
    <scope>NUCLEOTIDE SEQUENCE [LARGE SCALE GENOMIC DNA]</scope>
    <source>
        <strain evidence="3 4">NIES-2499</strain>
    </source>
</reference>
<feature type="transmembrane region" description="Helical" evidence="2">
    <location>
        <begin position="334"/>
        <end position="354"/>
    </location>
</feature>
<feature type="transmembrane region" description="Helical" evidence="2">
    <location>
        <begin position="534"/>
        <end position="553"/>
    </location>
</feature>
<evidence type="ECO:0000313" key="4">
    <source>
        <dbReference type="Proteomes" id="UP000232323"/>
    </source>
</evidence>
<evidence type="ECO:0000313" key="3">
    <source>
        <dbReference type="EMBL" id="GAX83215.1"/>
    </source>
</evidence>
<dbReference type="InterPro" id="IPR023201">
    <property type="entry name" value="SecY_dom_sf"/>
</dbReference>
<evidence type="ECO:0008006" key="5">
    <source>
        <dbReference type="Google" id="ProtNLM"/>
    </source>
</evidence>
<dbReference type="AlphaFoldDB" id="A0A250XJF3"/>
<comment type="caution">
    <text evidence="3">The sequence shown here is derived from an EMBL/GenBank/DDBJ whole genome shotgun (WGS) entry which is preliminary data.</text>
</comment>
<keyword evidence="2" id="KW-0812">Transmembrane</keyword>
<dbReference type="Pfam" id="PF00344">
    <property type="entry name" value="SecY"/>
    <property type="match status" value="1"/>
</dbReference>
<feature type="transmembrane region" description="Helical" evidence="2">
    <location>
        <begin position="243"/>
        <end position="261"/>
    </location>
</feature>
<keyword evidence="2" id="KW-1133">Transmembrane helix</keyword>
<dbReference type="EMBL" id="BEGY01000094">
    <property type="protein sequence ID" value="GAX83215.1"/>
    <property type="molecule type" value="Genomic_DNA"/>
</dbReference>
<dbReference type="PRINTS" id="PR00303">
    <property type="entry name" value="SECYTRNLCASE"/>
</dbReference>
<protein>
    <recommendedName>
        <fullName evidence="5">Translocon Sec61/SecY plug domain-containing protein</fullName>
    </recommendedName>
</protein>
<dbReference type="SUPFAM" id="SSF103491">
    <property type="entry name" value="Preprotein translocase SecY subunit"/>
    <property type="match status" value="1"/>
</dbReference>
<feature type="transmembrane region" description="Helical" evidence="2">
    <location>
        <begin position="510"/>
        <end position="528"/>
    </location>
</feature>
<dbReference type="Proteomes" id="UP000232323">
    <property type="component" value="Unassembled WGS sequence"/>
</dbReference>
<dbReference type="GO" id="GO:0016020">
    <property type="term" value="C:membrane"/>
    <property type="evidence" value="ECO:0007669"/>
    <property type="project" value="InterPro"/>
</dbReference>
<accession>A0A250XJF3</accession>
<comment type="similarity">
    <text evidence="1">Belongs to the SecY/SEC61-alpha family.</text>
</comment>
<dbReference type="PANTHER" id="PTHR10906">
    <property type="entry name" value="SECY/SEC61-ALPHA FAMILY MEMBER"/>
    <property type="match status" value="1"/>
</dbReference>
<dbReference type="InterPro" id="IPR002208">
    <property type="entry name" value="SecY/SEC61-alpha"/>
</dbReference>
<keyword evidence="4" id="KW-1185">Reference proteome</keyword>